<dbReference type="EMBL" id="JXLN01012453">
    <property type="protein sequence ID" value="KPM08490.1"/>
    <property type="molecule type" value="Genomic_DNA"/>
</dbReference>
<evidence type="ECO:0000313" key="1">
    <source>
        <dbReference type="EMBL" id="KPM08490.1"/>
    </source>
</evidence>
<dbReference type="VEuPathDB" id="VectorBase:SSCA004085"/>
<comment type="caution">
    <text evidence="1">The sequence shown here is derived from an EMBL/GenBank/DDBJ whole genome shotgun (WGS) entry which is preliminary data.</text>
</comment>
<proteinExistence type="predicted"/>
<reference evidence="1 2" key="1">
    <citation type="journal article" date="2015" name="Parasit. Vectors">
        <title>Draft genome of the scabies mite.</title>
        <authorList>
            <person name="Rider S.D.Jr."/>
            <person name="Morgan M.S."/>
            <person name="Arlian L.G."/>
        </authorList>
    </citation>
    <scope>NUCLEOTIDE SEQUENCE [LARGE SCALE GENOMIC DNA]</scope>
    <source>
        <strain evidence="1">Arlian Lab</strain>
    </source>
</reference>
<dbReference type="OrthoDB" id="29661at2759"/>
<evidence type="ECO:0000313" key="2">
    <source>
        <dbReference type="Proteomes" id="UP000616769"/>
    </source>
</evidence>
<gene>
    <name evidence="1" type="ORF">QR98_0070110</name>
</gene>
<name>A0A132ADG2_SARSC</name>
<accession>A0A132ADG2</accession>
<dbReference type="Proteomes" id="UP000616769">
    <property type="component" value="Unassembled WGS sequence"/>
</dbReference>
<dbReference type="OMA" id="FKSISYH"/>
<dbReference type="AlphaFoldDB" id="A0A132ADG2"/>
<organism evidence="1 2">
    <name type="scientific">Sarcoptes scabiei</name>
    <name type="common">Itch mite</name>
    <name type="synonym">Acarus scabiei</name>
    <dbReference type="NCBI Taxonomy" id="52283"/>
    <lineage>
        <taxon>Eukaryota</taxon>
        <taxon>Metazoa</taxon>
        <taxon>Ecdysozoa</taxon>
        <taxon>Arthropoda</taxon>
        <taxon>Chelicerata</taxon>
        <taxon>Arachnida</taxon>
        <taxon>Acari</taxon>
        <taxon>Acariformes</taxon>
        <taxon>Sarcoptiformes</taxon>
        <taxon>Astigmata</taxon>
        <taxon>Psoroptidia</taxon>
        <taxon>Sarcoptoidea</taxon>
        <taxon>Sarcoptidae</taxon>
        <taxon>Sarcoptinae</taxon>
        <taxon>Sarcoptes</taxon>
    </lineage>
</organism>
<sequence length="90" mass="10131">MSSSEEVIEKIQSAVVDIVNDTIDGTLKPKAKPEGMMVAYGSLVLMALIPIFYGSFKSISYHKEQFVRNILFKNINVLTMEFLSTQQGIW</sequence>
<protein>
    <submittedName>
        <fullName evidence="1">Minor histocompatibility antigen H13-like protein</fullName>
    </submittedName>
</protein>